<dbReference type="Pfam" id="PF04134">
    <property type="entry name" value="DCC1-like"/>
    <property type="match status" value="1"/>
</dbReference>
<name>A0A4R9FMH8_9LEPT</name>
<sequence length="139" mass="16029">MILEEARVSILLFDGVCNLCNGTVNLLLDLDTKRRLKYASLQSEFARNLILEHHLEEETRGIDSILFWDGARIYSKSNAVLKIASSLGGIWRIFGLGYLVPGWIRNKIYDLVAKNRYRWFGRQEACRMPTPELKDRILG</sequence>
<dbReference type="PANTHER" id="PTHR33639">
    <property type="entry name" value="THIOL-DISULFIDE OXIDOREDUCTASE DCC"/>
    <property type="match status" value="1"/>
</dbReference>
<dbReference type="InterPro" id="IPR007263">
    <property type="entry name" value="DCC1-like"/>
</dbReference>
<evidence type="ECO:0000313" key="1">
    <source>
        <dbReference type="EMBL" id="TGJ99630.1"/>
    </source>
</evidence>
<organism evidence="1 2">
    <name type="scientific">Leptospira semungkisensis</name>
    <dbReference type="NCBI Taxonomy" id="2484985"/>
    <lineage>
        <taxon>Bacteria</taxon>
        <taxon>Pseudomonadati</taxon>
        <taxon>Spirochaetota</taxon>
        <taxon>Spirochaetia</taxon>
        <taxon>Leptospirales</taxon>
        <taxon>Leptospiraceae</taxon>
        <taxon>Leptospira</taxon>
    </lineage>
</organism>
<reference evidence="1" key="1">
    <citation type="journal article" date="2019" name="PLoS Negl. Trop. Dis.">
        <title>Revisiting the worldwide diversity of Leptospira species in the environment.</title>
        <authorList>
            <person name="Vincent A.T."/>
            <person name="Schiettekatte O."/>
            <person name="Bourhy P."/>
            <person name="Veyrier F.J."/>
            <person name="Picardeau M."/>
        </authorList>
    </citation>
    <scope>NUCLEOTIDE SEQUENCE [LARGE SCALE GENOMIC DNA]</scope>
    <source>
        <strain evidence="1">SSS9</strain>
    </source>
</reference>
<comment type="caution">
    <text evidence="1">The sequence shown here is derived from an EMBL/GenBank/DDBJ whole genome shotgun (WGS) entry which is preliminary data.</text>
</comment>
<dbReference type="Proteomes" id="UP000297453">
    <property type="component" value="Unassembled WGS sequence"/>
</dbReference>
<dbReference type="GO" id="GO:0015035">
    <property type="term" value="F:protein-disulfide reductase activity"/>
    <property type="evidence" value="ECO:0007669"/>
    <property type="project" value="InterPro"/>
</dbReference>
<dbReference type="InterPro" id="IPR052927">
    <property type="entry name" value="DCC_oxidoreductase"/>
</dbReference>
<dbReference type="RefSeq" id="WP_135589721.1">
    <property type="nucleotide sequence ID" value="NZ_RQEP01000019.1"/>
</dbReference>
<dbReference type="EMBL" id="RQEP01000019">
    <property type="protein sequence ID" value="TGJ99630.1"/>
    <property type="molecule type" value="Genomic_DNA"/>
</dbReference>
<keyword evidence="2" id="KW-1185">Reference proteome</keyword>
<proteinExistence type="predicted"/>
<accession>A0A4R9FMH8</accession>
<dbReference type="AlphaFoldDB" id="A0A4R9FMH8"/>
<gene>
    <name evidence="1" type="ORF">EHO59_17475</name>
</gene>
<protein>
    <submittedName>
        <fullName evidence="1">Thiol-disulfide oxidoreductase DCC family protein</fullName>
    </submittedName>
</protein>
<dbReference type="PANTHER" id="PTHR33639:SF2">
    <property type="entry name" value="DUF393 DOMAIN-CONTAINING PROTEIN"/>
    <property type="match status" value="1"/>
</dbReference>
<evidence type="ECO:0000313" key="2">
    <source>
        <dbReference type="Proteomes" id="UP000297453"/>
    </source>
</evidence>
<dbReference type="OrthoDB" id="9785438at2"/>